<feature type="compositionally biased region" description="Polar residues" evidence="8">
    <location>
        <begin position="844"/>
        <end position="867"/>
    </location>
</feature>
<dbReference type="GO" id="GO:1990757">
    <property type="term" value="F:ubiquitin ligase activator activity"/>
    <property type="evidence" value="ECO:0007669"/>
    <property type="project" value="TreeGrafter"/>
</dbReference>
<keyword evidence="3" id="KW-0132">Cell division</keyword>
<keyword evidence="2 7" id="KW-0853">WD repeat</keyword>
<dbReference type="GO" id="GO:0051301">
    <property type="term" value="P:cell division"/>
    <property type="evidence" value="ECO:0007669"/>
    <property type="project" value="UniProtKB-KW"/>
</dbReference>
<evidence type="ECO:0000313" key="11">
    <source>
        <dbReference type="Proteomes" id="UP000308199"/>
    </source>
</evidence>
<dbReference type="InterPro" id="IPR036322">
    <property type="entry name" value="WD40_repeat_dom_sf"/>
</dbReference>
<evidence type="ECO:0000256" key="8">
    <source>
        <dbReference type="SAM" id="MobiDB-lite"/>
    </source>
</evidence>
<evidence type="ECO:0000256" key="2">
    <source>
        <dbReference type="ARBA" id="ARBA00022574"/>
    </source>
</evidence>
<feature type="region of interest" description="Disordered" evidence="8">
    <location>
        <begin position="969"/>
        <end position="990"/>
    </location>
</feature>
<dbReference type="InterPro" id="IPR033010">
    <property type="entry name" value="Cdc20/Fizzy"/>
</dbReference>
<dbReference type="PROSITE" id="PS50082">
    <property type="entry name" value="WD_REPEATS_2"/>
    <property type="match status" value="1"/>
</dbReference>
<gene>
    <name evidence="10" type="ORF">EW145_g4677</name>
</gene>
<feature type="region of interest" description="Disordered" evidence="8">
    <location>
        <begin position="472"/>
        <end position="505"/>
    </location>
</feature>
<dbReference type="SUPFAM" id="SSF50978">
    <property type="entry name" value="WD40 repeat-like"/>
    <property type="match status" value="1"/>
</dbReference>
<dbReference type="PROSITE" id="PS50294">
    <property type="entry name" value="WD_REPEATS_REGION"/>
    <property type="match status" value="1"/>
</dbReference>
<dbReference type="GO" id="GO:0005680">
    <property type="term" value="C:anaphase-promoting complex"/>
    <property type="evidence" value="ECO:0007669"/>
    <property type="project" value="TreeGrafter"/>
</dbReference>
<feature type="region of interest" description="Disordered" evidence="8">
    <location>
        <begin position="842"/>
        <end position="920"/>
    </location>
</feature>
<feature type="domain" description="CDC20/Fizzy WD40" evidence="9">
    <location>
        <begin position="117"/>
        <end position="434"/>
    </location>
</feature>
<dbReference type="Gene3D" id="2.130.10.10">
    <property type="entry name" value="YVTN repeat-like/Quinoprotein amine dehydrogenase"/>
    <property type="match status" value="2"/>
</dbReference>
<dbReference type="Pfam" id="PF24807">
    <property type="entry name" value="WD40_CDC20-Fz"/>
    <property type="match status" value="1"/>
</dbReference>
<evidence type="ECO:0000259" key="9">
    <source>
        <dbReference type="Pfam" id="PF24807"/>
    </source>
</evidence>
<dbReference type="GO" id="GO:0031145">
    <property type="term" value="P:anaphase-promoting complex-dependent catabolic process"/>
    <property type="evidence" value="ECO:0007669"/>
    <property type="project" value="TreeGrafter"/>
</dbReference>
<dbReference type="EMBL" id="SGPK01000249">
    <property type="protein sequence ID" value="THH05604.1"/>
    <property type="molecule type" value="Genomic_DNA"/>
</dbReference>
<dbReference type="InterPro" id="IPR056150">
    <property type="entry name" value="WD40_CDC20-Fz"/>
</dbReference>
<feature type="compositionally biased region" description="Low complexity" evidence="8">
    <location>
        <begin position="884"/>
        <end position="898"/>
    </location>
</feature>
<evidence type="ECO:0000256" key="4">
    <source>
        <dbReference type="ARBA" id="ARBA00022737"/>
    </source>
</evidence>
<organism evidence="10 11">
    <name type="scientific">Phellinidium pouzarii</name>
    <dbReference type="NCBI Taxonomy" id="167371"/>
    <lineage>
        <taxon>Eukaryota</taxon>
        <taxon>Fungi</taxon>
        <taxon>Dikarya</taxon>
        <taxon>Basidiomycota</taxon>
        <taxon>Agaricomycotina</taxon>
        <taxon>Agaricomycetes</taxon>
        <taxon>Hymenochaetales</taxon>
        <taxon>Hymenochaetaceae</taxon>
        <taxon>Phellinidium</taxon>
    </lineage>
</organism>
<keyword evidence="11" id="KW-1185">Reference proteome</keyword>
<comment type="caution">
    <text evidence="10">The sequence shown here is derived from an EMBL/GenBank/DDBJ whole genome shotgun (WGS) entry which is preliminary data.</text>
</comment>
<protein>
    <recommendedName>
        <fullName evidence="9">CDC20/Fizzy WD40 domain-containing protein</fullName>
    </recommendedName>
</protein>
<sequence length="1285" mass="139906">MASFAIVQDELAGPSEQRRPHKSHASPDRFVADNSEHAIPLCATPRSRRLAKAIGEAGDRRLSFHSHENVKPAAHSRDSVPFRKERQCLTRSLYEIPSPPSITSASTNLCAQPEICLGAPGLDDDFYSRLAAWSQRDLLAVAMTNSVVFRNMQTHTIGRVAIVEADENATCISWSPDSLLAIGNNLGITSVYEPDTRKLLREFEPRNDMHFVGDFSWKDTNVLTIGYHSGQMLQFDMREPRGGRMIRSHKARICGIEWNPDGRFLATGGGDGIIVCWDARANKSGPLATFGSDTPLFATSKSTLNLSSSQSSSIDGGSSSNPDLSSLTCRWRSRKHLSTVKALAWCPWSPELLATGGGTKDGAIRFWDAARGRQKKLVINTHSQVTSLHFAPNCREIVSTHGYAFATSAGMVLPAPRKHSVLVHRYPGGEATGVLLNNTSGKEFSVNSNSSKTGCQWSFSFRGGCDSDCDSSDGEGDDGSLVQQSDGSKDANASHVKAKGRTEALSEDGKLLRDLDISTRAEVDAAEFKANPWSIARINAASRTSFLPDETVSNPHIEAFSGVCGSQHRTQKKGIGTGLTGAAAAGDENTNLRAKPKQTVDGFFSAGNVARDNTNKKTVNTYTGRADRTAKLASGPLRPSVFTSSSQSKISSVVLADTNSKQHENHKPTQMLTGTLDSEILSGGSVHTHPTPTGWRNTFAATQGQDYFNSMQTNVTPINMIPDSDFLEHLTTDDYLSNQLVDCSCPPILYLEHSTSTPDLAVCAEEASFSSHAVTQPTNISPRRPQGPFASPLRRDSGVLGLRTLYKPIAVTQTASPFMLAGANTGLPRDHEDRELRSKLPGRLTQSALHKKTNQSNVSLAFSSPLRQTHLGVDPSSRKSEWQSGRTALGLSTSGSSLYKRDEDQSFNPNSDHPSGHDERVPFSISKLTRENTNPSCPPMDVHVSYGDKEAEEIKPYSDVLTFHPPDLTSFTNPRSQAQHSPPSSPPRFTFPLKRTSNVFTNHALDESSDAYSALRDEDAEWSTLPTRKKARKSVTRSIGGSKSIKQSGRFKLPIALPRSSAKDTTPTGGENLAKRRVVTYLPPPRGAQVSTVLKSNDSLKEMKQEKPATEWSIKRFGFGYNAGSAFAGCLKLKKYSTDTHEYMFSNNDERGPSPSDDSDATLFNSSSQYMHTLAKKSEACSTPDDNVDVFIAFDAAELENTYPIQRKAAAHAVWGDLGLPSCGVSLIDATSGETSLEYGTERTERTGHSDLARKEMEIVVWSGFGRQDTDSEDRIEERVQPASM</sequence>
<keyword evidence="6" id="KW-0131">Cell cycle</keyword>
<dbReference type="SMART" id="SM00320">
    <property type="entry name" value="WD40"/>
    <property type="match status" value="3"/>
</dbReference>
<feature type="compositionally biased region" description="Polar residues" evidence="8">
    <location>
        <begin position="969"/>
        <end position="980"/>
    </location>
</feature>
<accession>A0A4S4L2U8</accession>
<comment type="similarity">
    <text evidence="1">Belongs to the WD repeat CDC20/Fizzy family.</text>
</comment>
<reference evidence="10 11" key="1">
    <citation type="submission" date="2019-02" db="EMBL/GenBank/DDBJ databases">
        <title>Genome sequencing of the rare red list fungi Phellinidium pouzarii.</title>
        <authorList>
            <person name="Buettner E."/>
            <person name="Kellner H."/>
        </authorList>
    </citation>
    <scope>NUCLEOTIDE SEQUENCE [LARGE SCALE GENOMIC DNA]</scope>
    <source>
        <strain evidence="10 11">DSM 108285</strain>
    </source>
</reference>
<dbReference type="GO" id="GO:0010997">
    <property type="term" value="F:anaphase-promoting complex binding"/>
    <property type="evidence" value="ECO:0007669"/>
    <property type="project" value="InterPro"/>
</dbReference>
<dbReference type="PANTHER" id="PTHR19918">
    <property type="entry name" value="CELL DIVISION CYCLE 20 CDC20 FIZZY -RELATED"/>
    <property type="match status" value="1"/>
</dbReference>
<evidence type="ECO:0000256" key="6">
    <source>
        <dbReference type="ARBA" id="ARBA00023306"/>
    </source>
</evidence>
<dbReference type="InterPro" id="IPR011044">
    <property type="entry name" value="Quino_amine_DH_bsu"/>
</dbReference>
<evidence type="ECO:0000313" key="10">
    <source>
        <dbReference type="EMBL" id="THH05604.1"/>
    </source>
</evidence>
<name>A0A4S4L2U8_9AGAM</name>
<dbReference type="PANTHER" id="PTHR19918:SF8">
    <property type="entry name" value="FI02843P"/>
    <property type="match status" value="1"/>
</dbReference>
<dbReference type="OrthoDB" id="10263272at2759"/>
<feature type="region of interest" description="Disordered" evidence="8">
    <location>
        <begin position="1"/>
        <end position="30"/>
    </location>
</feature>
<evidence type="ECO:0000256" key="3">
    <source>
        <dbReference type="ARBA" id="ARBA00022618"/>
    </source>
</evidence>
<evidence type="ECO:0000256" key="7">
    <source>
        <dbReference type="PROSITE-ProRule" id="PRU00221"/>
    </source>
</evidence>
<dbReference type="InterPro" id="IPR015943">
    <property type="entry name" value="WD40/YVTN_repeat-like_dom_sf"/>
</dbReference>
<feature type="region of interest" description="Disordered" evidence="8">
    <location>
        <begin position="774"/>
        <end position="794"/>
    </location>
</feature>
<dbReference type="GO" id="GO:1905786">
    <property type="term" value="P:positive regulation of anaphase-promoting complex-dependent catabolic process"/>
    <property type="evidence" value="ECO:0007669"/>
    <property type="project" value="TreeGrafter"/>
</dbReference>
<keyword evidence="5" id="KW-0498">Mitosis</keyword>
<dbReference type="Proteomes" id="UP000308199">
    <property type="component" value="Unassembled WGS sequence"/>
</dbReference>
<dbReference type="SUPFAM" id="SSF50969">
    <property type="entry name" value="YVTN repeat-like/Quinoprotein amine dehydrogenase"/>
    <property type="match status" value="1"/>
</dbReference>
<evidence type="ECO:0000256" key="5">
    <source>
        <dbReference type="ARBA" id="ARBA00022776"/>
    </source>
</evidence>
<keyword evidence="4" id="KW-0677">Repeat</keyword>
<feature type="repeat" description="WD" evidence="7">
    <location>
        <begin position="246"/>
        <end position="278"/>
    </location>
</feature>
<proteinExistence type="inferred from homology"/>
<dbReference type="InterPro" id="IPR001680">
    <property type="entry name" value="WD40_rpt"/>
</dbReference>
<evidence type="ECO:0000256" key="1">
    <source>
        <dbReference type="ARBA" id="ARBA00006445"/>
    </source>
</evidence>